<dbReference type="GO" id="GO:0006897">
    <property type="term" value="P:endocytosis"/>
    <property type="evidence" value="ECO:0007669"/>
    <property type="project" value="TreeGrafter"/>
</dbReference>
<dbReference type="PANTHER" id="PTHR21663">
    <property type="entry name" value="HYPOTHETICAL HEAT DOMAIN-CONTAINING"/>
    <property type="match status" value="1"/>
</dbReference>
<sequence length="134" mass="14621">MSVYQSQTGVVPFIQALEDCVVGHLQGVERRRPQGPKVLQAIQNGVRTLEALVFALVAILLPSLSFCLLDENDLMRIGPQHSSVFKALMASSPYMKARLEAAVKGSQDSVNTKATQPHVPSKTSPSIQFKTNFL</sequence>
<organism evidence="1 2">
    <name type="scientific">Oncorhynchus mykiss</name>
    <name type="common">Rainbow trout</name>
    <name type="synonym">Salmo gairdneri</name>
    <dbReference type="NCBI Taxonomy" id="8022"/>
    <lineage>
        <taxon>Eukaryota</taxon>
        <taxon>Metazoa</taxon>
        <taxon>Chordata</taxon>
        <taxon>Craniata</taxon>
        <taxon>Vertebrata</taxon>
        <taxon>Euteleostomi</taxon>
        <taxon>Actinopterygii</taxon>
        <taxon>Neopterygii</taxon>
        <taxon>Teleostei</taxon>
        <taxon>Protacanthopterygii</taxon>
        <taxon>Salmoniformes</taxon>
        <taxon>Salmonidae</taxon>
        <taxon>Salmoninae</taxon>
        <taxon>Oncorhynchus</taxon>
    </lineage>
</organism>
<name>A0A8C7QLN4_ONCMY</name>
<reference evidence="1" key="2">
    <citation type="submission" date="2025-08" db="UniProtKB">
        <authorList>
            <consortium name="Ensembl"/>
        </authorList>
    </citation>
    <scope>IDENTIFICATION</scope>
</reference>
<dbReference type="PANTHER" id="PTHR21663:SF1">
    <property type="entry name" value="HEAT REPEAT-CONTAINING PROTEIN 5A"/>
    <property type="match status" value="1"/>
</dbReference>
<protein>
    <submittedName>
        <fullName evidence="1">Uncharacterized protein</fullName>
    </submittedName>
</protein>
<dbReference type="GO" id="GO:0008104">
    <property type="term" value="P:intracellular protein localization"/>
    <property type="evidence" value="ECO:0007669"/>
    <property type="project" value="TreeGrafter"/>
</dbReference>
<evidence type="ECO:0000313" key="2">
    <source>
        <dbReference type="Proteomes" id="UP000694395"/>
    </source>
</evidence>
<dbReference type="GO" id="GO:0030139">
    <property type="term" value="C:endocytic vesicle"/>
    <property type="evidence" value="ECO:0007669"/>
    <property type="project" value="TreeGrafter"/>
</dbReference>
<dbReference type="GO" id="GO:0005829">
    <property type="term" value="C:cytosol"/>
    <property type="evidence" value="ECO:0007669"/>
    <property type="project" value="GOC"/>
</dbReference>
<reference evidence="1" key="3">
    <citation type="submission" date="2025-09" db="UniProtKB">
        <authorList>
            <consortium name="Ensembl"/>
        </authorList>
    </citation>
    <scope>IDENTIFICATION</scope>
</reference>
<dbReference type="GeneTree" id="ENSGT01050000247636"/>
<keyword evidence="2" id="KW-1185">Reference proteome</keyword>
<dbReference type="GO" id="GO:0016020">
    <property type="term" value="C:membrane"/>
    <property type="evidence" value="ECO:0007669"/>
    <property type="project" value="TreeGrafter"/>
</dbReference>
<accession>A0A8C7QLN4</accession>
<dbReference type="AlphaFoldDB" id="A0A8C7QLN4"/>
<dbReference type="GO" id="GO:0042147">
    <property type="term" value="P:retrograde transport, endosome to Golgi"/>
    <property type="evidence" value="ECO:0007669"/>
    <property type="project" value="TreeGrafter"/>
</dbReference>
<dbReference type="Ensembl" id="ENSOMYT00000042959.2">
    <property type="protein sequence ID" value="ENSOMYP00000039357.1"/>
    <property type="gene ID" value="ENSOMYG00000018257.2"/>
</dbReference>
<dbReference type="GO" id="GO:0005794">
    <property type="term" value="C:Golgi apparatus"/>
    <property type="evidence" value="ECO:0007669"/>
    <property type="project" value="TreeGrafter"/>
</dbReference>
<dbReference type="InterPro" id="IPR040108">
    <property type="entry name" value="Laa1/Sip1/HEATR5"/>
</dbReference>
<proteinExistence type="predicted"/>
<dbReference type="Proteomes" id="UP000694395">
    <property type="component" value="Chromosome 25"/>
</dbReference>
<reference evidence="1" key="1">
    <citation type="submission" date="2020-07" db="EMBL/GenBank/DDBJ databases">
        <title>A long reads based de novo assembly of the rainbow trout Arlee double haploid line genome.</title>
        <authorList>
            <person name="Gao G."/>
            <person name="Palti Y."/>
        </authorList>
    </citation>
    <scope>NUCLEOTIDE SEQUENCE [LARGE SCALE GENOMIC DNA]</scope>
</reference>
<evidence type="ECO:0000313" key="1">
    <source>
        <dbReference type="Ensembl" id="ENSOMYP00000039357.1"/>
    </source>
</evidence>